<keyword evidence="1" id="KW-0378">Hydrolase</keyword>
<dbReference type="GO" id="GO:0016787">
    <property type="term" value="F:hydrolase activity"/>
    <property type="evidence" value="ECO:0007669"/>
    <property type="project" value="UniProtKB-KW"/>
</dbReference>
<gene>
    <name evidence="1" type="ORF">F383_32659</name>
</gene>
<organism evidence="1 2">
    <name type="scientific">Gossypium arboreum</name>
    <name type="common">Tree cotton</name>
    <name type="synonym">Gossypium nanking</name>
    <dbReference type="NCBI Taxonomy" id="29729"/>
    <lineage>
        <taxon>Eukaryota</taxon>
        <taxon>Viridiplantae</taxon>
        <taxon>Streptophyta</taxon>
        <taxon>Embryophyta</taxon>
        <taxon>Tracheophyta</taxon>
        <taxon>Spermatophyta</taxon>
        <taxon>Magnoliopsida</taxon>
        <taxon>eudicotyledons</taxon>
        <taxon>Gunneridae</taxon>
        <taxon>Pentapetalae</taxon>
        <taxon>rosids</taxon>
        <taxon>malvids</taxon>
        <taxon>Malvales</taxon>
        <taxon>Malvaceae</taxon>
        <taxon>Malvoideae</taxon>
        <taxon>Gossypium</taxon>
    </lineage>
</organism>
<evidence type="ECO:0000313" key="1">
    <source>
        <dbReference type="EMBL" id="KHG06325.1"/>
    </source>
</evidence>
<dbReference type="Proteomes" id="UP000032142">
    <property type="component" value="Unassembled WGS sequence"/>
</dbReference>
<protein>
    <submittedName>
        <fullName evidence="1">Ubiquitin carboxyl-terminal hydrolase 2</fullName>
    </submittedName>
</protein>
<evidence type="ECO:0000313" key="2">
    <source>
        <dbReference type="Proteomes" id="UP000032142"/>
    </source>
</evidence>
<accession>A0A0B0N028</accession>
<dbReference type="EMBL" id="JRRC01448990">
    <property type="protein sequence ID" value="KHG06325.1"/>
    <property type="molecule type" value="Genomic_DNA"/>
</dbReference>
<name>A0A0B0N028_GOSAR</name>
<keyword evidence="2" id="KW-1185">Reference proteome</keyword>
<comment type="caution">
    <text evidence="1">The sequence shown here is derived from an EMBL/GenBank/DDBJ whole genome shotgun (WGS) entry which is preliminary data.</text>
</comment>
<sequence length="76" mass="8925">MESGEGQANRLNRIAKYFLVTEKYPVETLEYELDICAKALGDLYASVRHVWDMLRPHYESQCKTISGIWHRHPDED</sequence>
<reference evidence="2" key="1">
    <citation type="submission" date="2014-09" db="EMBL/GenBank/DDBJ databases">
        <authorList>
            <person name="Mudge J."/>
            <person name="Ramaraj T."/>
            <person name="Lindquist I.E."/>
            <person name="Bharti A.K."/>
            <person name="Sundararajan A."/>
            <person name="Cameron C.T."/>
            <person name="Woodward J.E."/>
            <person name="May G.D."/>
            <person name="Brubaker C."/>
            <person name="Broadhvest J."/>
            <person name="Wilkins T.A."/>
        </authorList>
    </citation>
    <scope>NUCLEOTIDE SEQUENCE</scope>
    <source>
        <strain evidence="2">cv. AKA8401</strain>
    </source>
</reference>
<dbReference type="AlphaFoldDB" id="A0A0B0N028"/>
<proteinExistence type="predicted"/>